<name>A0A517R6B0_9PLAN</name>
<dbReference type="GO" id="GO:0006298">
    <property type="term" value="P:mismatch repair"/>
    <property type="evidence" value="ECO:0007669"/>
    <property type="project" value="InterPro"/>
</dbReference>
<gene>
    <name evidence="7" type="primary">vsr</name>
    <name evidence="7" type="ORF">Pan189_38310</name>
</gene>
<evidence type="ECO:0000256" key="6">
    <source>
        <dbReference type="ARBA" id="ARBA00029466"/>
    </source>
</evidence>
<dbReference type="GO" id="GO:0004519">
    <property type="term" value="F:endonuclease activity"/>
    <property type="evidence" value="ECO:0007669"/>
    <property type="project" value="UniProtKB-KW"/>
</dbReference>
<evidence type="ECO:0000256" key="4">
    <source>
        <dbReference type="ARBA" id="ARBA00022801"/>
    </source>
</evidence>
<dbReference type="AlphaFoldDB" id="A0A517R6B0"/>
<keyword evidence="2" id="KW-0255">Endonuclease</keyword>
<dbReference type="REBASE" id="356923">
    <property type="entry name" value="V.PbaPan189ORF38290P"/>
</dbReference>
<evidence type="ECO:0000256" key="1">
    <source>
        <dbReference type="ARBA" id="ARBA00022722"/>
    </source>
</evidence>
<dbReference type="EC" id="3.1.-.-" evidence="7"/>
<protein>
    <submittedName>
        <fullName evidence="7">Very short patch repair protein</fullName>
        <ecNumber evidence="7">3.1.-.-</ecNumber>
    </submittedName>
</protein>
<organism evidence="7 8">
    <name type="scientific">Stratiformator vulcanicus</name>
    <dbReference type="NCBI Taxonomy" id="2527980"/>
    <lineage>
        <taxon>Bacteria</taxon>
        <taxon>Pseudomonadati</taxon>
        <taxon>Planctomycetota</taxon>
        <taxon>Planctomycetia</taxon>
        <taxon>Planctomycetales</taxon>
        <taxon>Planctomycetaceae</taxon>
        <taxon>Stratiformator</taxon>
    </lineage>
</organism>
<comment type="similarity">
    <text evidence="6">Belongs to the Vsr family.</text>
</comment>
<accession>A0A517R6B0</accession>
<dbReference type="KEGG" id="svp:Pan189_38310"/>
<dbReference type="GO" id="GO:0016787">
    <property type="term" value="F:hydrolase activity"/>
    <property type="evidence" value="ECO:0007669"/>
    <property type="project" value="UniProtKB-KW"/>
</dbReference>
<dbReference type="InterPro" id="IPR011335">
    <property type="entry name" value="Restrct_endonuc-II-like"/>
</dbReference>
<keyword evidence="5" id="KW-0234">DNA repair</keyword>
<evidence type="ECO:0000256" key="2">
    <source>
        <dbReference type="ARBA" id="ARBA00022759"/>
    </source>
</evidence>
<keyword evidence="1" id="KW-0540">Nuclease</keyword>
<keyword evidence="4 7" id="KW-0378">Hydrolase</keyword>
<keyword evidence="8" id="KW-1185">Reference proteome</keyword>
<dbReference type="Pfam" id="PF03852">
    <property type="entry name" value="Vsr"/>
    <property type="match status" value="1"/>
</dbReference>
<evidence type="ECO:0000313" key="7">
    <source>
        <dbReference type="EMBL" id="QDT39424.1"/>
    </source>
</evidence>
<dbReference type="Gene3D" id="3.40.960.10">
    <property type="entry name" value="VSR Endonuclease"/>
    <property type="match status" value="1"/>
</dbReference>
<sequence>MVFPGRRKVIFVHGCFWHRHDCPRGHATPATRPEFWAEKFARNIARDKRNIRELRKLGWSVMTIWECQTLSANLPTTIKRTIRFLG</sequence>
<proteinExistence type="inferred from homology"/>
<evidence type="ECO:0000313" key="8">
    <source>
        <dbReference type="Proteomes" id="UP000317318"/>
    </source>
</evidence>
<dbReference type="EMBL" id="CP036268">
    <property type="protein sequence ID" value="QDT39424.1"/>
    <property type="molecule type" value="Genomic_DNA"/>
</dbReference>
<reference evidence="7 8" key="1">
    <citation type="submission" date="2019-02" db="EMBL/GenBank/DDBJ databases">
        <title>Deep-cultivation of Planctomycetes and their phenomic and genomic characterization uncovers novel biology.</title>
        <authorList>
            <person name="Wiegand S."/>
            <person name="Jogler M."/>
            <person name="Boedeker C."/>
            <person name="Pinto D."/>
            <person name="Vollmers J."/>
            <person name="Rivas-Marin E."/>
            <person name="Kohn T."/>
            <person name="Peeters S.H."/>
            <person name="Heuer A."/>
            <person name="Rast P."/>
            <person name="Oberbeckmann S."/>
            <person name="Bunk B."/>
            <person name="Jeske O."/>
            <person name="Meyerdierks A."/>
            <person name="Storesund J.E."/>
            <person name="Kallscheuer N."/>
            <person name="Luecker S."/>
            <person name="Lage O.M."/>
            <person name="Pohl T."/>
            <person name="Merkel B.J."/>
            <person name="Hornburger P."/>
            <person name="Mueller R.-W."/>
            <person name="Bruemmer F."/>
            <person name="Labrenz M."/>
            <person name="Spormann A.M."/>
            <person name="Op den Camp H."/>
            <person name="Overmann J."/>
            <person name="Amann R."/>
            <person name="Jetten M.S.M."/>
            <person name="Mascher T."/>
            <person name="Medema M.H."/>
            <person name="Devos D.P."/>
            <person name="Kaster A.-K."/>
            <person name="Ovreas L."/>
            <person name="Rohde M."/>
            <person name="Galperin M.Y."/>
            <person name="Jogler C."/>
        </authorList>
    </citation>
    <scope>NUCLEOTIDE SEQUENCE [LARGE SCALE GENOMIC DNA]</scope>
    <source>
        <strain evidence="7 8">Pan189</strain>
    </source>
</reference>
<dbReference type="InterPro" id="IPR004603">
    <property type="entry name" value="DNA_mismatch_endonuc_vsr"/>
</dbReference>
<keyword evidence="3" id="KW-0227">DNA damage</keyword>
<dbReference type="Proteomes" id="UP000317318">
    <property type="component" value="Chromosome"/>
</dbReference>
<dbReference type="SUPFAM" id="SSF52980">
    <property type="entry name" value="Restriction endonuclease-like"/>
    <property type="match status" value="1"/>
</dbReference>
<evidence type="ECO:0000256" key="5">
    <source>
        <dbReference type="ARBA" id="ARBA00023204"/>
    </source>
</evidence>
<evidence type="ECO:0000256" key="3">
    <source>
        <dbReference type="ARBA" id="ARBA00022763"/>
    </source>
</evidence>